<sequence length="191" mass="21524">MRTIIENALSSKDGHVIDSVVGLFQSRTFAKGETLLHQGDIWSHAFVIERGLVRMHLIGRDGKDFNKNFLLEGALFCPITAEMEEQPSLFAISALESSFIWQAPISALRSTLVGHGLWEPLRSELLARLVSQKLQREHDLLTLDGKSRYQQLCQSKPHLAARVPVAHLASYLGLTDVSLSRIRRQLKQEQE</sequence>
<dbReference type="Proteomes" id="UP001318321">
    <property type="component" value="Unassembled WGS sequence"/>
</dbReference>
<keyword evidence="3" id="KW-1185">Reference proteome</keyword>
<dbReference type="InterPro" id="IPR014710">
    <property type="entry name" value="RmlC-like_jellyroll"/>
</dbReference>
<dbReference type="Gene3D" id="2.60.120.10">
    <property type="entry name" value="Jelly Rolls"/>
    <property type="match status" value="1"/>
</dbReference>
<dbReference type="EMBL" id="JAAQTO010000013">
    <property type="protein sequence ID" value="NIC04851.1"/>
    <property type="molecule type" value="Genomic_DNA"/>
</dbReference>
<dbReference type="RefSeq" id="WP_167111793.1">
    <property type="nucleotide sequence ID" value="NZ_JAAQTO010000013.1"/>
</dbReference>
<dbReference type="CDD" id="cd00038">
    <property type="entry name" value="CAP_ED"/>
    <property type="match status" value="1"/>
</dbReference>
<proteinExistence type="predicted"/>
<comment type="caution">
    <text evidence="2">The sequence shown here is derived from an EMBL/GenBank/DDBJ whole genome shotgun (WGS) entry which is preliminary data.</text>
</comment>
<dbReference type="InterPro" id="IPR000595">
    <property type="entry name" value="cNMP-bd_dom"/>
</dbReference>
<dbReference type="SMART" id="SM00100">
    <property type="entry name" value="cNMP"/>
    <property type="match status" value="1"/>
</dbReference>
<gene>
    <name evidence="2" type="ORF">HBJ55_05370</name>
</gene>
<evidence type="ECO:0000313" key="3">
    <source>
        <dbReference type="Proteomes" id="UP001318321"/>
    </source>
</evidence>
<dbReference type="InterPro" id="IPR018490">
    <property type="entry name" value="cNMP-bd_dom_sf"/>
</dbReference>
<reference evidence="2 3" key="1">
    <citation type="submission" date="2020-03" db="EMBL/GenBank/DDBJ databases">
        <title>Identification of Halomonas strains.</title>
        <authorList>
            <person name="Xiao Z."/>
            <person name="Dong F."/>
            <person name="Wang Z."/>
            <person name="Zhao J.-Y."/>
        </authorList>
    </citation>
    <scope>NUCLEOTIDE SEQUENCE [LARGE SCALE GENOMIC DNA]</scope>
    <source>
        <strain evidence="2 3">DX6</strain>
    </source>
</reference>
<organism evidence="2 3">
    <name type="scientific">Billgrantia bachuensis</name>
    <dbReference type="NCBI Taxonomy" id="2717286"/>
    <lineage>
        <taxon>Bacteria</taxon>
        <taxon>Pseudomonadati</taxon>
        <taxon>Pseudomonadota</taxon>
        <taxon>Gammaproteobacteria</taxon>
        <taxon>Oceanospirillales</taxon>
        <taxon>Halomonadaceae</taxon>
        <taxon>Billgrantia</taxon>
    </lineage>
</organism>
<accession>A0ABX0PNJ2</accession>
<evidence type="ECO:0000259" key="1">
    <source>
        <dbReference type="PROSITE" id="PS50042"/>
    </source>
</evidence>
<dbReference type="PROSITE" id="PS50042">
    <property type="entry name" value="CNMP_BINDING_3"/>
    <property type="match status" value="1"/>
</dbReference>
<evidence type="ECO:0000313" key="2">
    <source>
        <dbReference type="EMBL" id="NIC04851.1"/>
    </source>
</evidence>
<name>A0ABX0PNJ2_9GAMM</name>
<dbReference type="SUPFAM" id="SSF51206">
    <property type="entry name" value="cAMP-binding domain-like"/>
    <property type="match status" value="1"/>
</dbReference>
<dbReference type="Pfam" id="PF00027">
    <property type="entry name" value="cNMP_binding"/>
    <property type="match status" value="1"/>
</dbReference>
<protein>
    <submittedName>
        <fullName evidence="2">Crp/Fnr family transcriptional regulator</fullName>
    </submittedName>
</protein>
<feature type="domain" description="Cyclic nucleotide-binding" evidence="1">
    <location>
        <begin position="8"/>
        <end position="112"/>
    </location>
</feature>